<organism evidence="4 5">
    <name type="scientific">Alkalimarinus sediminis</name>
    <dbReference type="NCBI Taxonomy" id="1632866"/>
    <lineage>
        <taxon>Bacteria</taxon>
        <taxon>Pseudomonadati</taxon>
        <taxon>Pseudomonadota</taxon>
        <taxon>Gammaproteobacteria</taxon>
        <taxon>Alteromonadales</taxon>
        <taxon>Alteromonadaceae</taxon>
        <taxon>Alkalimarinus</taxon>
    </lineage>
</organism>
<dbReference type="GO" id="GO:0004499">
    <property type="term" value="F:N,N-dimethylaniline monooxygenase activity"/>
    <property type="evidence" value="ECO:0007669"/>
    <property type="project" value="InterPro"/>
</dbReference>
<dbReference type="PANTHER" id="PTHR42877">
    <property type="entry name" value="L-ORNITHINE N(5)-MONOOXYGENASE-RELATED"/>
    <property type="match status" value="1"/>
</dbReference>
<dbReference type="AlphaFoldDB" id="A0A9E8HK69"/>
<name>A0A9E8HK69_9ALTE</name>
<protein>
    <submittedName>
        <fullName evidence="4">NAD(P)/FAD-dependent oxidoreductase</fullName>
    </submittedName>
</protein>
<dbReference type="GO" id="GO:0050661">
    <property type="term" value="F:NADP binding"/>
    <property type="evidence" value="ECO:0007669"/>
    <property type="project" value="InterPro"/>
</dbReference>
<dbReference type="Gene3D" id="3.50.50.60">
    <property type="entry name" value="FAD/NAD(P)-binding domain"/>
    <property type="match status" value="2"/>
</dbReference>
<dbReference type="RefSeq" id="WP_251810289.1">
    <property type="nucleotide sequence ID" value="NZ_CP101527.1"/>
</dbReference>
<keyword evidence="2" id="KW-0274">FAD</keyword>
<dbReference type="PANTHER" id="PTHR42877:SF4">
    <property type="entry name" value="FAD_NAD(P)-BINDING DOMAIN-CONTAINING PROTEIN-RELATED"/>
    <property type="match status" value="1"/>
</dbReference>
<proteinExistence type="predicted"/>
<gene>
    <name evidence="4" type="ORF">NNL22_17860</name>
</gene>
<evidence type="ECO:0000256" key="2">
    <source>
        <dbReference type="ARBA" id="ARBA00022827"/>
    </source>
</evidence>
<evidence type="ECO:0000256" key="3">
    <source>
        <dbReference type="ARBA" id="ARBA00023002"/>
    </source>
</evidence>
<evidence type="ECO:0000313" key="4">
    <source>
        <dbReference type="EMBL" id="UZW74862.1"/>
    </source>
</evidence>
<evidence type="ECO:0000256" key="1">
    <source>
        <dbReference type="ARBA" id="ARBA00022630"/>
    </source>
</evidence>
<evidence type="ECO:0000313" key="5">
    <source>
        <dbReference type="Proteomes" id="UP001164472"/>
    </source>
</evidence>
<dbReference type="Pfam" id="PF00743">
    <property type="entry name" value="FMO-like"/>
    <property type="match status" value="1"/>
</dbReference>
<dbReference type="SUPFAM" id="SSF51905">
    <property type="entry name" value="FAD/NAD(P)-binding domain"/>
    <property type="match status" value="1"/>
</dbReference>
<keyword evidence="3" id="KW-0560">Oxidoreductase</keyword>
<dbReference type="GO" id="GO:0050660">
    <property type="term" value="F:flavin adenine dinucleotide binding"/>
    <property type="evidence" value="ECO:0007669"/>
    <property type="project" value="InterPro"/>
</dbReference>
<dbReference type="Proteomes" id="UP001164472">
    <property type="component" value="Chromosome"/>
</dbReference>
<accession>A0A9E8HK69</accession>
<dbReference type="EMBL" id="CP101527">
    <property type="protein sequence ID" value="UZW74862.1"/>
    <property type="molecule type" value="Genomic_DNA"/>
</dbReference>
<sequence length="521" mass="59098">MASRTQSNNKAQSNKTASKTEEYDVVILGSGFAGLCMAIKLKEAGITSFIILEKANEVGGTWRENTYPGCACDVQSHLYSYSFEGNPDWSKSYAGWQEIQDYILHCTDKYKLRSSIRFNSEINEASFDEASAQWNIHTKNGAHYKAKSFVMGSGPLHVPAIPKIKGLDSFKGKVFHSAQWDHSFDLKDKNVVSIGTGGSAIQYVPEIAPKVKQLYVFQRTPAWVLPRNERNYSSLEKQLFRRIPLLRKLHRGRLYLTNEMRVLPIYRPALAKSLSKFAKWHIKSSLNDASLVEKMTPDYTIGCKRVLISNKYYPAFNRDNVELVTDAVVEVKENSIVTQDGKERAIDAIILGTGFVTDPRNYMQDFTITGLNGRTLMKQWEKGAESYLGINVTGFPNFFQLVGPNTALGHNSVIFMIECQVHYIIESLKLLKKKNARYMNLHQDALESFNQEITEGLKDTVWSSGCNSWYQQDDGKNFTIWPGTTIKYRARTRRVIAEHYHWEGADKQSDMPCADAAPQTQ</sequence>
<dbReference type="InterPro" id="IPR020946">
    <property type="entry name" value="Flavin_mOase-like"/>
</dbReference>
<keyword evidence="1" id="KW-0285">Flavoprotein</keyword>
<keyword evidence="5" id="KW-1185">Reference proteome</keyword>
<dbReference type="InterPro" id="IPR036188">
    <property type="entry name" value="FAD/NAD-bd_sf"/>
</dbReference>
<dbReference type="KEGG" id="asem:NNL22_17860"/>
<dbReference type="InterPro" id="IPR051209">
    <property type="entry name" value="FAD-bind_Monooxygenase_sf"/>
</dbReference>
<reference evidence="4" key="1">
    <citation type="submission" date="2022-07" db="EMBL/GenBank/DDBJ databases">
        <title>Alkalimarinus sp. nov., isolated from gut of a Alitta virens.</title>
        <authorList>
            <person name="Yang A.I."/>
            <person name="Shin N.-R."/>
        </authorList>
    </citation>
    <scope>NUCLEOTIDE SEQUENCE</scope>
    <source>
        <strain evidence="4">FA028</strain>
    </source>
</reference>